<organism evidence="4 5">
    <name type="scientific">Pyrrhoderma noxium</name>
    <dbReference type="NCBI Taxonomy" id="2282107"/>
    <lineage>
        <taxon>Eukaryota</taxon>
        <taxon>Fungi</taxon>
        <taxon>Dikarya</taxon>
        <taxon>Basidiomycota</taxon>
        <taxon>Agaricomycotina</taxon>
        <taxon>Agaricomycetes</taxon>
        <taxon>Hymenochaetales</taxon>
        <taxon>Hymenochaetaceae</taxon>
        <taxon>Pyrrhoderma</taxon>
    </lineage>
</organism>
<feature type="region of interest" description="Disordered" evidence="2">
    <location>
        <begin position="1729"/>
        <end position="1783"/>
    </location>
</feature>
<feature type="coiled-coil region" evidence="1">
    <location>
        <begin position="4404"/>
        <end position="4452"/>
    </location>
</feature>
<feature type="region of interest" description="Disordered" evidence="2">
    <location>
        <begin position="484"/>
        <end position="532"/>
    </location>
</feature>
<feature type="region of interest" description="Disordered" evidence="2">
    <location>
        <begin position="1522"/>
        <end position="1551"/>
    </location>
</feature>
<keyword evidence="1" id="KW-0175">Coiled coil</keyword>
<feature type="compositionally biased region" description="Basic and acidic residues" evidence="2">
    <location>
        <begin position="81"/>
        <end position="99"/>
    </location>
</feature>
<feature type="coiled-coil region" evidence="1">
    <location>
        <begin position="4253"/>
        <end position="4357"/>
    </location>
</feature>
<feature type="compositionally biased region" description="Polar residues" evidence="2">
    <location>
        <begin position="1214"/>
        <end position="1223"/>
    </location>
</feature>
<feature type="compositionally biased region" description="Polar residues" evidence="2">
    <location>
        <begin position="1469"/>
        <end position="1483"/>
    </location>
</feature>
<feature type="compositionally biased region" description="Pro residues" evidence="2">
    <location>
        <begin position="3320"/>
        <end position="3337"/>
    </location>
</feature>
<feature type="compositionally biased region" description="Basic and acidic residues" evidence="2">
    <location>
        <begin position="3392"/>
        <end position="3406"/>
    </location>
</feature>
<feature type="compositionally biased region" description="Low complexity" evidence="2">
    <location>
        <begin position="733"/>
        <end position="774"/>
    </location>
</feature>
<feature type="compositionally biased region" description="Low complexity" evidence="2">
    <location>
        <begin position="2226"/>
        <end position="2237"/>
    </location>
</feature>
<feature type="compositionally biased region" description="Low complexity" evidence="2">
    <location>
        <begin position="368"/>
        <end position="388"/>
    </location>
</feature>
<feature type="compositionally biased region" description="Polar residues" evidence="2">
    <location>
        <begin position="1901"/>
        <end position="1917"/>
    </location>
</feature>
<gene>
    <name evidence="4" type="ORF">PNOK_0637300</name>
</gene>
<feature type="compositionally biased region" description="Low complexity" evidence="2">
    <location>
        <begin position="842"/>
        <end position="855"/>
    </location>
</feature>
<feature type="compositionally biased region" description="Low complexity" evidence="2">
    <location>
        <begin position="696"/>
        <end position="723"/>
    </location>
</feature>
<feature type="compositionally biased region" description="Basic residues" evidence="2">
    <location>
        <begin position="3642"/>
        <end position="3658"/>
    </location>
</feature>
<feature type="domain" description="PH" evidence="3">
    <location>
        <begin position="553"/>
        <end position="683"/>
    </location>
</feature>
<feature type="region of interest" description="Disordered" evidence="2">
    <location>
        <begin position="2033"/>
        <end position="2165"/>
    </location>
</feature>
<feature type="compositionally biased region" description="Low complexity" evidence="2">
    <location>
        <begin position="3102"/>
        <end position="3116"/>
    </location>
</feature>
<feature type="region of interest" description="Disordered" evidence="2">
    <location>
        <begin position="987"/>
        <end position="1008"/>
    </location>
</feature>
<dbReference type="SMART" id="SM00233">
    <property type="entry name" value="PH"/>
    <property type="match status" value="1"/>
</dbReference>
<feature type="region of interest" description="Disordered" evidence="2">
    <location>
        <begin position="241"/>
        <end position="400"/>
    </location>
</feature>
<feature type="compositionally biased region" description="Polar residues" evidence="2">
    <location>
        <begin position="1739"/>
        <end position="1752"/>
    </location>
</feature>
<feature type="compositionally biased region" description="Low complexity" evidence="2">
    <location>
        <begin position="2206"/>
        <end position="2217"/>
    </location>
</feature>
<feature type="compositionally biased region" description="Polar residues" evidence="2">
    <location>
        <begin position="987"/>
        <end position="1002"/>
    </location>
</feature>
<keyword evidence="5" id="KW-1185">Reference proteome</keyword>
<feature type="compositionally biased region" description="Basic and acidic residues" evidence="2">
    <location>
        <begin position="3663"/>
        <end position="3694"/>
    </location>
</feature>
<feature type="compositionally biased region" description="Low complexity" evidence="2">
    <location>
        <begin position="308"/>
        <end position="361"/>
    </location>
</feature>
<feature type="compositionally biased region" description="Low complexity" evidence="2">
    <location>
        <begin position="3251"/>
        <end position="3265"/>
    </location>
</feature>
<feature type="compositionally biased region" description="Polar residues" evidence="2">
    <location>
        <begin position="3983"/>
        <end position="3993"/>
    </location>
</feature>
<feature type="region of interest" description="Disordered" evidence="2">
    <location>
        <begin position="683"/>
        <end position="774"/>
    </location>
</feature>
<feature type="compositionally biased region" description="Basic and acidic residues" evidence="2">
    <location>
        <begin position="3347"/>
        <end position="3359"/>
    </location>
</feature>
<feature type="compositionally biased region" description="Polar residues" evidence="2">
    <location>
        <begin position="897"/>
        <end position="920"/>
    </location>
</feature>
<feature type="compositionally biased region" description="Pro residues" evidence="2">
    <location>
        <begin position="4616"/>
        <end position="4634"/>
    </location>
</feature>
<feature type="compositionally biased region" description="Polar residues" evidence="2">
    <location>
        <begin position="2417"/>
        <end position="2428"/>
    </location>
</feature>
<feature type="compositionally biased region" description="Polar residues" evidence="2">
    <location>
        <begin position="502"/>
        <end position="532"/>
    </location>
</feature>
<feature type="compositionally biased region" description="Low complexity" evidence="2">
    <location>
        <begin position="4059"/>
        <end position="4074"/>
    </location>
</feature>
<feature type="compositionally biased region" description="Low complexity" evidence="2">
    <location>
        <begin position="3275"/>
        <end position="3302"/>
    </location>
</feature>
<feature type="compositionally biased region" description="Low complexity" evidence="2">
    <location>
        <begin position="1193"/>
        <end position="1208"/>
    </location>
</feature>
<feature type="region of interest" description="Disordered" evidence="2">
    <location>
        <begin position="4525"/>
        <end position="4649"/>
    </location>
</feature>
<feature type="compositionally biased region" description="Pro residues" evidence="2">
    <location>
        <begin position="4545"/>
        <end position="4569"/>
    </location>
</feature>
<name>A0A286UE90_9AGAM</name>
<feature type="compositionally biased region" description="Low complexity" evidence="2">
    <location>
        <begin position="2132"/>
        <end position="2145"/>
    </location>
</feature>
<feature type="compositionally biased region" description="Basic and acidic residues" evidence="2">
    <location>
        <begin position="3627"/>
        <end position="3641"/>
    </location>
</feature>
<feature type="region of interest" description="Disordered" evidence="2">
    <location>
        <begin position="2381"/>
        <end position="2466"/>
    </location>
</feature>
<feature type="region of interest" description="Disordered" evidence="2">
    <location>
        <begin position="4164"/>
        <end position="4205"/>
    </location>
</feature>
<dbReference type="InterPro" id="IPR001849">
    <property type="entry name" value="PH_domain"/>
</dbReference>
<feature type="region of interest" description="Disordered" evidence="2">
    <location>
        <begin position="3196"/>
        <end position="3459"/>
    </location>
</feature>
<evidence type="ECO:0000259" key="3">
    <source>
        <dbReference type="SMART" id="SM00233"/>
    </source>
</evidence>
<feature type="region of interest" description="Disordered" evidence="2">
    <location>
        <begin position="1186"/>
        <end position="1278"/>
    </location>
</feature>
<feature type="region of interest" description="Disordered" evidence="2">
    <location>
        <begin position="1444"/>
        <end position="1483"/>
    </location>
</feature>
<feature type="region of interest" description="Disordered" evidence="2">
    <location>
        <begin position="3517"/>
        <end position="3756"/>
    </location>
</feature>
<feature type="compositionally biased region" description="Polar residues" evidence="2">
    <location>
        <begin position="1269"/>
        <end position="1278"/>
    </location>
</feature>
<comment type="caution">
    <text evidence="4">The sequence shown here is derived from an EMBL/GenBank/DDBJ whole genome shotgun (WGS) entry which is preliminary data.</text>
</comment>
<feature type="compositionally biased region" description="Low complexity" evidence="2">
    <location>
        <begin position="2381"/>
        <end position="2406"/>
    </location>
</feature>
<feature type="compositionally biased region" description="Low complexity" evidence="2">
    <location>
        <begin position="1445"/>
        <end position="1468"/>
    </location>
</feature>
<dbReference type="SUPFAM" id="SSF50729">
    <property type="entry name" value="PH domain-like"/>
    <property type="match status" value="1"/>
</dbReference>
<feature type="region of interest" description="Disordered" evidence="2">
    <location>
        <begin position="413"/>
        <end position="439"/>
    </location>
</feature>
<feature type="region of interest" description="Disordered" evidence="2">
    <location>
        <begin position="1"/>
        <end position="183"/>
    </location>
</feature>
<feature type="compositionally biased region" description="Pro residues" evidence="2">
    <location>
        <begin position="3902"/>
        <end position="3977"/>
    </location>
</feature>
<evidence type="ECO:0000313" key="4">
    <source>
        <dbReference type="EMBL" id="PAV17887.1"/>
    </source>
</evidence>
<feature type="compositionally biased region" description="Low complexity" evidence="2">
    <location>
        <begin position="27"/>
        <end position="50"/>
    </location>
</feature>
<dbReference type="Proteomes" id="UP000217199">
    <property type="component" value="Unassembled WGS sequence"/>
</dbReference>
<feature type="compositionally biased region" description="Basic and acidic residues" evidence="2">
    <location>
        <begin position="3417"/>
        <end position="3454"/>
    </location>
</feature>
<feature type="compositionally biased region" description="Low complexity" evidence="2">
    <location>
        <begin position="2033"/>
        <end position="2060"/>
    </location>
</feature>
<feature type="compositionally biased region" description="Low complexity" evidence="2">
    <location>
        <begin position="133"/>
        <end position="179"/>
    </location>
</feature>
<feature type="compositionally biased region" description="Low complexity" evidence="2">
    <location>
        <begin position="2436"/>
        <end position="2455"/>
    </location>
</feature>
<feature type="compositionally biased region" description="Pro residues" evidence="2">
    <location>
        <begin position="3569"/>
        <end position="3583"/>
    </location>
</feature>
<feature type="compositionally biased region" description="Polar residues" evidence="2">
    <location>
        <begin position="1671"/>
        <end position="1699"/>
    </location>
</feature>
<dbReference type="CDD" id="cd22265">
    <property type="entry name" value="UDM1_RNF168"/>
    <property type="match status" value="1"/>
</dbReference>
<evidence type="ECO:0000256" key="1">
    <source>
        <dbReference type="SAM" id="Coils"/>
    </source>
</evidence>
<evidence type="ECO:0000313" key="5">
    <source>
        <dbReference type="Proteomes" id="UP000217199"/>
    </source>
</evidence>
<feature type="compositionally biased region" description="Polar residues" evidence="2">
    <location>
        <begin position="2152"/>
        <end position="2165"/>
    </location>
</feature>
<accession>A0A286UE90</accession>
<feature type="compositionally biased region" description="Pro residues" evidence="2">
    <location>
        <begin position="3218"/>
        <end position="3236"/>
    </location>
</feature>
<feature type="compositionally biased region" description="Polar residues" evidence="2">
    <location>
        <begin position="1"/>
        <end position="15"/>
    </location>
</feature>
<feature type="compositionally biased region" description="Polar residues" evidence="2">
    <location>
        <begin position="51"/>
        <end position="80"/>
    </location>
</feature>
<dbReference type="OrthoDB" id="2507336at2759"/>
<proteinExistence type="predicted"/>
<feature type="compositionally biased region" description="Low complexity" evidence="2">
    <location>
        <begin position="3517"/>
        <end position="3568"/>
    </location>
</feature>
<feature type="region of interest" description="Disordered" evidence="2">
    <location>
        <begin position="3771"/>
        <end position="3792"/>
    </location>
</feature>
<dbReference type="InParanoid" id="A0A286UE90"/>
<feature type="region of interest" description="Disordered" evidence="2">
    <location>
        <begin position="2204"/>
        <end position="2238"/>
    </location>
</feature>
<feature type="compositionally biased region" description="Polar residues" evidence="2">
    <location>
        <begin position="1535"/>
        <end position="1551"/>
    </location>
</feature>
<feature type="region of interest" description="Disordered" evidence="2">
    <location>
        <begin position="1671"/>
        <end position="1714"/>
    </location>
</feature>
<reference evidence="4 5" key="1">
    <citation type="journal article" date="2017" name="Mol. Ecol.">
        <title>Comparative and population genomic landscape of Phellinus noxius: A hypervariable fungus causing root rot in trees.</title>
        <authorList>
            <person name="Chung C.L."/>
            <person name="Lee T.J."/>
            <person name="Akiba M."/>
            <person name="Lee H.H."/>
            <person name="Kuo T.H."/>
            <person name="Liu D."/>
            <person name="Ke H.M."/>
            <person name="Yokoi T."/>
            <person name="Roa M.B."/>
            <person name="Lu M.J."/>
            <person name="Chang Y.Y."/>
            <person name="Ann P.J."/>
            <person name="Tsai J.N."/>
            <person name="Chen C.Y."/>
            <person name="Tzean S.S."/>
            <person name="Ota Y."/>
            <person name="Hattori T."/>
            <person name="Sahashi N."/>
            <person name="Liou R.F."/>
            <person name="Kikuchi T."/>
            <person name="Tsai I.J."/>
        </authorList>
    </citation>
    <scope>NUCLEOTIDE SEQUENCE [LARGE SCALE GENOMIC DNA]</scope>
    <source>
        <strain evidence="4 5">FFPRI411160</strain>
    </source>
</reference>
<feature type="compositionally biased region" description="Low complexity" evidence="2">
    <location>
        <begin position="1923"/>
        <end position="1950"/>
    </location>
</feature>
<feature type="compositionally biased region" description="Low complexity" evidence="2">
    <location>
        <begin position="1232"/>
        <end position="1246"/>
    </location>
</feature>
<dbReference type="STRING" id="2282107.A0A286UE90"/>
<dbReference type="EMBL" id="NBII01000006">
    <property type="protein sequence ID" value="PAV17887.1"/>
    <property type="molecule type" value="Genomic_DNA"/>
</dbReference>
<feature type="region of interest" description="Disordered" evidence="2">
    <location>
        <begin position="3465"/>
        <end position="3484"/>
    </location>
</feature>
<feature type="region of interest" description="Disordered" evidence="2">
    <location>
        <begin position="1893"/>
        <end position="1965"/>
    </location>
</feature>
<evidence type="ECO:0000256" key="2">
    <source>
        <dbReference type="SAM" id="MobiDB-lite"/>
    </source>
</evidence>
<feature type="region of interest" description="Disordered" evidence="2">
    <location>
        <begin position="4054"/>
        <end position="4107"/>
    </location>
</feature>
<feature type="region of interest" description="Disordered" evidence="2">
    <location>
        <begin position="1625"/>
        <end position="1648"/>
    </location>
</feature>
<feature type="region of interest" description="Disordered" evidence="2">
    <location>
        <begin position="3804"/>
        <end position="4031"/>
    </location>
</feature>
<feature type="compositionally biased region" description="Acidic residues" evidence="2">
    <location>
        <begin position="107"/>
        <end position="123"/>
    </location>
</feature>
<feature type="compositionally biased region" description="Basic and acidic residues" evidence="2">
    <location>
        <begin position="4186"/>
        <end position="4205"/>
    </location>
</feature>
<feature type="region of interest" description="Disordered" evidence="2">
    <location>
        <begin position="824"/>
        <end position="966"/>
    </location>
</feature>
<protein>
    <recommendedName>
        <fullName evidence="3">PH domain-containing protein</fullName>
    </recommendedName>
</protein>
<sequence length="4649" mass="498659">MSISTNSDGSDQEPSTLPGLRSPVYGTATFATLSPASSATPLSSTAISSTRLSVPSRSATPGSSADGSYTRHTTSSYDLRSNTDSRSYTDSRAYSDSHSESYGSYIDENDNDNSIDETAEVEEALSRIDDDSSQSASFVSQSARESDAMSSSGYSSAIGGAKTNTSSDSRTYVSASSSSVGEPLNFDHERRALSSISERTDLNPPSLISGTASTGLFQNIFSSAFASRPTSIFSARPFYNSGSASSGASLSPPPSIPSLQSQSFARPATPERHFKPAPPMGRRVGNLVASFESDTSITRPGSAPIDLRSPGSYGSSSRSTSPVKYSHSRSGSSSVSGSGSSISGYGHTQSQSASSYLSPQSVTVSSLSRTTMSNSNSGSNTITAGSSSETERPRSPLTSVRNIVTAWKDRSPERLSARTAGSSYVSSASSASSRSTALQSQTQISQSSVASGPSFTSTSASSIGLGFGFGDNFLSLRRRAAASSISRDTGSESMASRDDSKSATGSEATGSDINTNTRSLGRTDSVKSSSTGAGTSVFDLSELDSFVRGGQEPLRIGQLWYLNVHAPPPYRWQRCQAVLYSSTLLLSWIASNGGRGVVTLDLVHCTEVRSVPSPSQPSARDDIGSIAARLQMGGSTSTNGYDLVEMLCPFQLLYIDGVERLGAESARERVRWVSAIWEALDNSAGPPERSMTRSPAGSVRTTRSSRSATSSVVSTNSGSGSTNYIPPSEFDATTLTRSTRSSLSPRNSLSGASSYNSYSRNRSADDSVVSSRSDGTNGGLFVGGLFGGLLHPFGIGAAPSRSSSLRRTTSLADLDQEYASALSAGGVSYDSRSRSGTESGFTSSMASSRWTRSSAPSDAGASSVGPSESASNPPRPRARASTLYNTSTREVTRDSHSGPTTTEEARVTTSNSNTGLSRQSAVRRRTPRAIRSYSESASGRGSEDIEYTESSEAPPYEQSISSSLQESFTTTSYDISDHYYERLHSSALTPSVSEESTIQARQQRPKMVTTPRKVVTPVAPVAPVTPVAPVAPVTPKRVKSESEIDDIFLTPTASRPATDYHSVIGTPTPSSVSLPSEYDTAFGASKAPTEYHTAILCKSEKASSVYTTCDLCPSTPPVSVTEFYTAECRCKSEKAKSVSSLSKTASLYEPSIVPTIPSTKEVEIPLPGSVSEESLLKSVVEVEKTPTASAIDPTTPSSVSSVPISSTIMKDGTPQPSSLTESSHLAPEPKTPSKTSTRLTTPSSPSYLETYRTESSLTTPKSGMRYAPSQMSVKESEPSLSDYESSVFLPSPSVYSLPFQDPVDVSFETSFLRPVSDLYESLAPSPFMPKGIVGLTEVPQPSSVKKAISTYSSTETPVSTTVGTESSLSSTIIPTPNSELSGSEPITRSYVSLEPPTPSIVSTPSMVSTPGLVSTPASLGVPGSITSSLTKSSALRVPSVPGTRSVTVSIGSASPSSGVRSIRSSTASDGRTPTASFGALTPSSASRSIQVPTVSEDRSAMISIGALTPSSGLRSIHAPTISERRSPTASFDALTPSSAPHSVQTPTVSEARSTRISIGDLTPSSVLRSIQAPTASDGRSPMVSLGALTPSSVLRSVPSVLEDRSAMISIGALTPSSGLRSIHAPTVSERRSPTASLGALTPSSAPRSMQTASDARSAMVSIGAFTPSSIPRSIRTPTASEARSATVSIGTLTPSSTPRSMRAPTASDALSTTGSISALTPSSVLRSIQAPTVSDRRSPTASFSALTPSSAPRSVHTPIPRSATASIGPITPSSAPRSIGAPTVSEARSATISIGELTPSGTTRSLSVADVTRARTASPSSLTETSSLPEFDRRTMMSAPYTAVSSLTASSPFGEDITLGSTVTVSRTPSSISDVSTTSYSSSLFAPTILEEEEAEEHFSSPATMPTLLSSRSTTPRPMTPASIPLPSTPSLGSSTSSPSTETESLSTPRTEAHSLHTETSVATSSILEAPREEILTHDVNRLLRYLHDLDQIRGGETEDMKGHLQRIEDELRDLSDYLRQPRSPKVQVVYATPQPQQQPQALPQPQYIPQYQPQPAPVARTPVRTPVEYRNIPPAAPTPPVDRGSVTPRTAAQGIATPRPITEAQKTVSGSSSSPLPVPEPHPREVRDAQSTPPSSLTPSIRTITPPPPSQQAGALSPTPSISSITDEGTVYLTSHHSDDFSLMSLEDHPVAPPISPLGVRAWASDSGSGVSVSSSEAPWPPTSVTPSSDSRSSMVSEEDVVSLKSVSIPISIPISAPSSLASIPPSLASVQPSIPISLTSISPSISPIPPSIASAPVPIPAPATVSGSLLGSVPASLPRSLPESEYVAADLTSESPLPLPPQTFRDVGSPLPSIVSVESPLPLPSMSSTPSLEDIATPQTVTPQTATPQLATPQIPTPQIATPQSVSPVSHAPFASTSPLPSSTPREPSFMSESTPGYPPSSSDPSSSSSPSTVPGPPSIHMRQPVSPVLSMSEVESVHEVSEAVYESRAILSVETTPVSVASPLPIPPGMLEGTPQVISEQPGSIQLSGDEFSELGDEGLGGELYPREHFADTISPLTEESPLPMPTPEIIRMPEPETMLEPTPEPQYSIPMPEPLLAPPAPLVTESDLSLSPLPSPPISIVTARQPSEDSRARIVDGLRDLLEDLRGQTQALWDGQLSTNRMLDDLIARRPSSVHPPVQTPDEELNNRLRNIEGLLNNIMRDLTRGGIPPSEEEPSEISSDTSSALRRYIDRLRDRRQEPLHMPTPVRAPPPNLDSEWLEFLAEPAPSHLADQAIQGPPPLEPLYRRPVQPRVESISLPPSLPSPTIRTRSAPLDESVVEYDLPGGRYDVRRRPFIWPRITRIIRRPRTISEVGSMYEPAVPPEMPRVEQIPGPHTPRVTDAGPDIDFFDEVLNRRRQAHPGTDGFIDTTIPPDQITLDPVPPAPGPRPITAPPTGHVSDPWYTPVRQTLGDPSHGRIAPTPSTPLPQPIREEATPVPSGVQGVPVLGPGSVPGGVPGGIPGGVPGGVPIGIPMGFPMAPGGPPPPFNEMLDILRQNRLAQTASIDQQREIMRYMRGLNSWLERDVRDRQNEMKGIGARVDALRQELARLGLQPAPLQTPAQGQPPSGQPQTFIVPPYPQVQQPPLQSGTGVPVIPSTGMPQPMIPISPYPAVSGTGPSVYPPYEESGDYYVPPHPPMRVPVEGPVIPQPPVTTMGRYEEPPLSYGDVSTPSEPFIPPRYPSGIPVPPPVLPGPGGQIAVIPPSEPPSESSSSSSSRTPSPARQQSVHVYVPSSQQTQPQPIVQPVVQPQPQVISVQPPIHPGVPDVQRVPTTHIPTPPREPPQPIYVIPPPESRSHFSPPPHIDRPISRSEDQHQVIMVPSSHPRTHIRSRSSSPTRIVVRPGPIGAHEDISDGSDLDRVYRPPRHPRRSPRRDSRRRDSRTPPAYDRRRDESRRRPSRSSSREGRGRDSSVPATVIVQTQAPSHVPSTGPYHVPPMEALPPPPVGLAFPQPPIQTGIPIQPGQAPILIAPQVSSGSRTPSSSRSRSSSSGRTRTPTRVYNVPQTHIPSQPQQQIQPIIISQPSPQPPIPPSTQPPYPQDGSHYTPAPTIHYFPSGPPTHTVAPSHAPTSFPDPSRTPRRSRSPDHPRTPRHDRSRSPVHSRTPRHGRSRSPVRSRTPPRDHSRIRDRSRTPPHDRNRSRDRTSEHDGGRPGSPISHGEREGSPRHPRRPIQEYGDPTGGGHPSSRRSSPLHRDPRSLSPRTRSRADYDAGFRRGLEEAALRHALIQAQPLPPSPRPVTTIDVGPGYDEQTPATIVHTLPAPGIQTRPEPTPSVIRVPSRPQPPEISEPETTYVTAPGPVYAEAGRASPGSPTRVVVTPGRPTSVSTVYIRPSLPPEPPSVTHVITSSPVIHHGPSTYPPPAHTPPPGQPPPSQLPPTQFPPSQPPPIQLPPTQFPPTQFPPTQFPPTQLPPSQFPPTQFPPSTHPSRPPTVVPSGYTHPSATGSSFIESEEAYDGPVEVQPELPVAHFPLPTHPPTLESQIRDSRVAESQPIIPVEYPVEFEPVPGVTRLDQPHVPSHVPTHVPTHPTAQPVRMHEPPQTPSGPGNLDYEDDLDARRQRLEEQELHLQDMQLAAEEAEDRREQEYRDREEERQRIFLENEERREREVAELRNELERIKSGVHHVPPPAESVSPPIEAEPFPEHTPEHIPDPLPEHIPESIPEHITGSELESRPTESFVIHDGSSISDSMRPVPPPVQPIVTAELPQLQEILTMLRTQQAEAEAAKEQENQRFEEFRLEIQEARAEAKEECEERIRFLEEELARTRAELENEREQRRLEEMDRFDRLERDRNEALEREHNEAMERDEAVRGQLSDITNLLYQQQEQIEQKRALMEDRWNEKESRRAEKQMRSDDVYQMLDRILQEREQERIERENEKGARPNIEDVLEALQRQNNQQIQMINELTEAWRMDSSRQHQDTLDAVRATAQEMVPYNLTGYLDEFSKALAGEIRTLLGEVGRLHEQKRTLQFEISSLLHMHSQYGPGGQFEPDWHPPSMGPLAGPPPGDPGLPPPPPGPDEPPPPAKPAWRTVQQQRTTRRKRAAKQEPPPPQPTSLVPEPIHPSWATWQPNPAFAPTPPPGPSPLVVPPSGPAGLFGPRSPRGAMY</sequence>
<feature type="region of interest" description="Disordered" evidence="2">
    <location>
        <begin position="3100"/>
        <end position="3142"/>
    </location>
</feature>
<feature type="compositionally biased region" description="Basic residues" evidence="2">
    <location>
        <begin position="3407"/>
        <end position="3416"/>
    </location>
</feature>
<feature type="compositionally biased region" description="Low complexity" evidence="2">
    <location>
        <begin position="420"/>
        <end position="439"/>
    </location>
</feature>
<feature type="compositionally biased region" description="Low complexity" evidence="2">
    <location>
        <begin position="241"/>
        <end position="250"/>
    </location>
</feature>
<feature type="region of interest" description="Disordered" evidence="2">
    <location>
        <begin position="1356"/>
        <end position="1384"/>
    </location>
</feature>